<feature type="transmembrane region" description="Helical" evidence="6">
    <location>
        <begin position="245"/>
        <end position="266"/>
    </location>
</feature>
<evidence type="ECO:0000256" key="2">
    <source>
        <dbReference type="ARBA" id="ARBA00022475"/>
    </source>
</evidence>
<protein>
    <recommendedName>
        <fullName evidence="7">Type II secretion system protein GspF domain-containing protein</fullName>
    </recommendedName>
</protein>
<dbReference type="Proteomes" id="UP000610960">
    <property type="component" value="Unassembled WGS sequence"/>
</dbReference>
<dbReference type="GO" id="GO:0005886">
    <property type="term" value="C:plasma membrane"/>
    <property type="evidence" value="ECO:0007669"/>
    <property type="project" value="UniProtKB-SubCell"/>
</dbReference>
<reference evidence="8" key="2">
    <citation type="submission" date="2020-09" db="EMBL/GenBank/DDBJ databases">
        <authorList>
            <person name="Sun Q."/>
            <person name="Ohkuma M."/>
        </authorList>
    </citation>
    <scope>NUCLEOTIDE SEQUENCE</scope>
    <source>
        <strain evidence="8">JCM 10088</strain>
    </source>
</reference>
<keyword evidence="4 6" id="KW-1133">Transmembrane helix</keyword>
<accession>A0A830GWU7</accession>
<name>A0A830GWU7_9CREN</name>
<evidence type="ECO:0000313" key="8">
    <source>
        <dbReference type="EMBL" id="GGP22497.1"/>
    </source>
</evidence>
<reference evidence="8" key="1">
    <citation type="journal article" date="2014" name="Int. J. Syst. Evol. Microbiol.">
        <title>Complete genome sequence of Corynebacterium casei LMG S-19264T (=DSM 44701T), isolated from a smear-ripened cheese.</title>
        <authorList>
            <consortium name="US DOE Joint Genome Institute (JGI-PGF)"/>
            <person name="Walter F."/>
            <person name="Albersmeier A."/>
            <person name="Kalinowski J."/>
            <person name="Ruckert C."/>
        </authorList>
    </citation>
    <scope>NUCLEOTIDE SEQUENCE</scope>
    <source>
        <strain evidence="8">JCM 10088</strain>
    </source>
</reference>
<comment type="subcellular location">
    <subcellularLocation>
        <location evidence="1">Cell membrane</location>
        <topology evidence="1">Multi-pass membrane protein</topology>
    </subcellularLocation>
</comment>
<evidence type="ECO:0000256" key="4">
    <source>
        <dbReference type="ARBA" id="ARBA00022989"/>
    </source>
</evidence>
<feature type="transmembrane region" description="Helical" evidence="6">
    <location>
        <begin position="45"/>
        <end position="64"/>
    </location>
</feature>
<sequence>MRWINHAAFAALLAASLLSLALSPSSLTTVEVGGEFQLPVPSSRLAVSAFSALLSLALLVEGLPRYRRSAFIARVEGQVPEMVKSFQSAFSTGLTMADAARMVAESGLSPINGIFRQALANYRLTGDLPASLFRAVAGSGSRKAVSALKVIMAAYQHGAGAEEALEALYRSLSQLREFESQKRSHLGQYTAIIYVMVPIFSLVASIVVVGFIPQLQSLKASSSPFAEGIGGGGGIGISVPTGLSIIQLTSSVISLFAGAIIGRLVYGDPWAGLIHSSALVAISLAVYLAAPLASGMFT</sequence>
<dbReference type="AlphaFoldDB" id="A0A830GWU7"/>
<keyword evidence="5 6" id="KW-0472">Membrane</keyword>
<dbReference type="Pfam" id="PF00482">
    <property type="entry name" value="T2SSF"/>
    <property type="match status" value="1"/>
</dbReference>
<keyword evidence="2" id="KW-1003">Cell membrane</keyword>
<dbReference type="RefSeq" id="WP_188597138.1">
    <property type="nucleotide sequence ID" value="NZ_BMNL01000004.1"/>
</dbReference>
<dbReference type="OrthoDB" id="28157at2157"/>
<dbReference type="PANTHER" id="PTHR35402">
    <property type="entry name" value="INTEGRAL MEMBRANE PROTEIN-RELATED"/>
    <property type="match status" value="1"/>
</dbReference>
<gene>
    <name evidence="8" type="ORF">GCM10007981_18800</name>
</gene>
<dbReference type="InterPro" id="IPR018076">
    <property type="entry name" value="T2SS_GspF_dom"/>
</dbReference>
<dbReference type="InterPro" id="IPR056569">
    <property type="entry name" value="ArlJ-like"/>
</dbReference>
<keyword evidence="3 6" id="KW-0812">Transmembrane</keyword>
<evidence type="ECO:0000256" key="6">
    <source>
        <dbReference type="SAM" id="Phobius"/>
    </source>
</evidence>
<keyword evidence="9" id="KW-1185">Reference proteome</keyword>
<feature type="transmembrane region" description="Helical" evidence="6">
    <location>
        <begin position="191"/>
        <end position="212"/>
    </location>
</feature>
<evidence type="ECO:0000256" key="3">
    <source>
        <dbReference type="ARBA" id="ARBA00022692"/>
    </source>
</evidence>
<proteinExistence type="predicted"/>
<dbReference type="EMBL" id="BMNL01000004">
    <property type="protein sequence ID" value="GGP22497.1"/>
    <property type="molecule type" value="Genomic_DNA"/>
</dbReference>
<evidence type="ECO:0000313" key="9">
    <source>
        <dbReference type="Proteomes" id="UP000610960"/>
    </source>
</evidence>
<evidence type="ECO:0000256" key="5">
    <source>
        <dbReference type="ARBA" id="ARBA00023136"/>
    </source>
</evidence>
<evidence type="ECO:0000259" key="7">
    <source>
        <dbReference type="Pfam" id="PF00482"/>
    </source>
</evidence>
<dbReference type="PANTHER" id="PTHR35402:SF1">
    <property type="entry name" value="TYPE II SECRETION SYSTEM PROTEIN GSPF DOMAIN-CONTAINING PROTEIN"/>
    <property type="match status" value="1"/>
</dbReference>
<evidence type="ECO:0000256" key="1">
    <source>
        <dbReference type="ARBA" id="ARBA00004651"/>
    </source>
</evidence>
<feature type="domain" description="Type II secretion system protein GspF" evidence="7">
    <location>
        <begin position="88"/>
        <end position="208"/>
    </location>
</feature>
<organism evidence="8 9">
    <name type="scientific">Thermocladium modestius</name>
    <dbReference type="NCBI Taxonomy" id="62609"/>
    <lineage>
        <taxon>Archaea</taxon>
        <taxon>Thermoproteota</taxon>
        <taxon>Thermoprotei</taxon>
        <taxon>Thermoproteales</taxon>
        <taxon>Thermoproteaceae</taxon>
        <taxon>Thermocladium</taxon>
    </lineage>
</organism>
<feature type="transmembrane region" description="Helical" evidence="6">
    <location>
        <begin position="278"/>
        <end position="297"/>
    </location>
</feature>
<comment type="caution">
    <text evidence="8">The sequence shown here is derived from an EMBL/GenBank/DDBJ whole genome shotgun (WGS) entry which is preliminary data.</text>
</comment>